<sequence>MKQMILKNVNKIYNASKENAFYALKQIDMEIEKGEIVILKGVSGSGKSTLLSLMGGLSKPSSGDIVVEEENIAKLPDILSSHYRHEKVGFIFQSFNLLNGLTVEQNVIAPLMLKKLSPTQMNEKVNYALEIANISHKKSQCVANLSGGEKQRCAIARAMVMNPPIILADEPTANLDTQNSRMFIEILDTFKAMGKTVVIATHDILFEEAHSIDRYIHMKDGEIIA</sequence>
<reference evidence="5 6" key="1">
    <citation type="submission" date="2012-06" db="EMBL/GenBank/DDBJ databases">
        <title>Complete sequence of Sulfurospirillum barnesii SES-3.</title>
        <authorList>
            <consortium name="US DOE Joint Genome Institute"/>
            <person name="Lucas S."/>
            <person name="Han J."/>
            <person name="Lapidus A."/>
            <person name="Cheng J.-F."/>
            <person name="Goodwin L."/>
            <person name="Pitluck S."/>
            <person name="Peters L."/>
            <person name="Ovchinnikova G."/>
            <person name="Lu M."/>
            <person name="Detter J.C."/>
            <person name="Han C."/>
            <person name="Tapia R."/>
            <person name="Land M."/>
            <person name="Hauser L."/>
            <person name="Kyrpides N."/>
            <person name="Ivanova N."/>
            <person name="Pagani I."/>
            <person name="Stolz J."/>
            <person name="Arkin A."/>
            <person name="Dehal P."/>
            <person name="Oremland R."/>
            <person name="Saltikov C."/>
            <person name="Basu P."/>
            <person name="Hollibaugh J."/>
            <person name="Newman D."/>
            <person name="Stolyar S."/>
            <person name="Hazen T."/>
            <person name="Woyke T."/>
        </authorList>
    </citation>
    <scope>NUCLEOTIDE SEQUENCE [LARGE SCALE GENOMIC DNA]</scope>
    <source>
        <strain evidence="6">ATCC 700032 / DSM 10660 / SES-3</strain>
    </source>
</reference>
<dbReference type="HOGENOM" id="CLU_000604_1_22_7"/>
<dbReference type="InterPro" id="IPR003593">
    <property type="entry name" value="AAA+_ATPase"/>
</dbReference>
<dbReference type="GO" id="GO:0005886">
    <property type="term" value="C:plasma membrane"/>
    <property type="evidence" value="ECO:0007669"/>
    <property type="project" value="TreeGrafter"/>
</dbReference>
<evidence type="ECO:0000259" key="4">
    <source>
        <dbReference type="PROSITE" id="PS50893"/>
    </source>
</evidence>
<dbReference type="InterPro" id="IPR027417">
    <property type="entry name" value="P-loop_NTPase"/>
</dbReference>
<dbReference type="STRING" id="760154.Sulba_0761"/>
<protein>
    <submittedName>
        <fullName evidence="5">ABC-type antimicrobial peptide transport system, ATPase component</fullName>
    </submittedName>
</protein>
<keyword evidence="2" id="KW-0547">Nucleotide-binding</keyword>
<name>I3XVU1_SULBS</name>
<dbReference type="PROSITE" id="PS50893">
    <property type="entry name" value="ABC_TRANSPORTER_2"/>
    <property type="match status" value="1"/>
</dbReference>
<keyword evidence="1" id="KW-0813">Transport</keyword>
<dbReference type="PANTHER" id="PTHR24220:SF86">
    <property type="entry name" value="ABC TRANSPORTER ABCH.1"/>
    <property type="match status" value="1"/>
</dbReference>
<organism evidence="5 6">
    <name type="scientific">Sulfurospirillum barnesii (strain ATCC 700032 / DSM 10660 / SES-3)</name>
    <dbReference type="NCBI Taxonomy" id="760154"/>
    <lineage>
        <taxon>Bacteria</taxon>
        <taxon>Pseudomonadati</taxon>
        <taxon>Campylobacterota</taxon>
        <taxon>Epsilonproteobacteria</taxon>
        <taxon>Campylobacterales</taxon>
        <taxon>Sulfurospirillaceae</taxon>
        <taxon>Sulfurospirillum</taxon>
    </lineage>
</organism>
<proteinExistence type="predicted"/>
<dbReference type="CDD" id="cd03255">
    <property type="entry name" value="ABC_MJ0796_LolCDE_FtsE"/>
    <property type="match status" value="1"/>
</dbReference>
<dbReference type="eggNOG" id="COG1136">
    <property type="taxonomic scope" value="Bacteria"/>
</dbReference>
<dbReference type="EMBL" id="CP003333">
    <property type="protein sequence ID" value="AFL68065.1"/>
    <property type="molecule type" value="Genomic_DNA"/>
</dbReference>
<dbReference type="InterPro" id="IPR015854">
    <property type="entry name" value="ABC_transpr_LolD-like"/>
</dbReference>
<dbReference type="InterPro" id="IPR003439">
    <property type="entry name" value="ABC_transporter-like_ATP-bd"/>
</dbReference>
<dbReference type="SMART" id="SM00382">
    <property type="entry name" value="AAA"/>
    <property type="match status" value="1"/>
</dbReference>
<evidence type="ECO:0000313" key="6">
    <source>
        <dbReference type="Proteomes" id="UP000006176"/>
    </source>
</evidence>
<dbReference type="GO" id="GO:0016887">
    <property type="term" value="F:ATP hydrolysis activity"/>
    <property type="evidence" value="ECO:0007669"/>
    <property type="project" value="InterPro"/>
</dbReference>
<feature type="domain" description="ABC transporter" evidence="4">
    <location>
        <begin position="4"/>
        <end position="224"/>
    </location>
</feature>
<dbReference type="RefSeq" id="WP_014768945.1">
    <property type="nucleotide sequence ID" value="NC_018002.1"/>
</dbReference>
<evidence type="ECO:0000256" key="1">
    <source>
        <dbReference type="ARBA" id="ARBA00022448"/>
    </source>
</evidence>
<dbReference type="Proteomes" id="UP000006176">
    <property type="component" value="Chromosome"/>
</dbReference>
<dbReference type="GO" id="GO:0022857">
    <property type="term" value="F:transmembrane transporter activity"/>
    <property type="evidence" value="ECO:0007669"/>
    <property type="project" value="TreeGrafter"/>
</dbReference>
<keyword evidence="3" id="KW-0067">ATP-binding</keyword>
<dbReference type="KEGG" id="sba:Sulba_0761"/>
<accession>I3XVU1</accession>
<evidence type="ECO:0000256" key="2">
    <source>
        <dbReference type="ARBA" id="ARBA00022741"/>
    </source>
</evidence>
<keyword evidence="6" id="KW-1185">Reference proteome</keyword>
<dbReference type="InterPro" id="IPR017911">
    <property type="entry name" value="MacB-like_ATP-bd"/>
</dbReference>
<evidence type="ECO:0000313" key="5">
    <source>
        <dbReference type="EMBL" id="AFL68065.1"/>
    </source>
</evidence>
<dbReference type="Pfam" id="PF00005">
    <property type="entry name" value="ABC_tran"/>
    <property type="match status" value="1"/>
</dbReference>
<dbReference type="AlphaFoldDB" id="I3XVU1"/>
<dbReference type="PATRIC" id="fig|760154.4.peg.760"/>
<evidence type="ECO:0000256" key="3">
    <source>
        <dbReference type="ARBA" id="ARBA00022840"/>
    </source>
</evidence>
<dbReference type="GO" id="GO:0005524">
    <property type="term" value="F:ATP binding"/>
    <property type="evidence" value="ECO:0007669"/>
    <property type="project" value="UniProtKB-KW"/>
</dbReference>
<dbReference type="OrthoDB" id="9809450at2"/>
<dbReference type="PANTHER" id="PTHR24220">
    <property type="entry name" value="IMPORT ATP-BINDING PROTEIN"/>
    <property type="match status" value="1"/>
</dbReference>
<dbReference type="SUPFAM" id="SSF52540">
    <property type="entry name" value="P-loop containing nucleoside triphosphate hydrolases"/>
    <property type="match status" value="1"/>
</dbReference>
<dbReference type="Gene3D" id="3.40.50.300">
    <property type="entry name" value="P-loop containing nucleotide triphosphate hydrolases"/>
    <property type="match status" value="1"/>
</dbReference>
<gene>
    <name evidence="5" type="ordered locus">Sulba_0761</name>
</gene>